<dbReference type="RefSeq" id="WP_349054541.1">
    <property type="nucleotide sequence ID" value="NZ_JBBNPS010000031.1"/>
</dbReference>
<name>A0ABV1J8W7_9FIRM</name>
<comment type="caution">
    <text evidence="2">The sequence shown here is derived from an EMBL/GenBank/DDBJ whole genome shotgun (WGS) entry which is preliminary data.</text>
</comment>
<evidence type="ECO:0000256" key="1">
    <source>
        <dbReference type="ARBA" id="ARBA00022801"/>
    </source>
</evidence>
<accession>A0ABV1J8W7</accession>
<evidence type="ECO:0000313" key="2">
    <source>
        <dbReference type="EMBL" id="MEQ3354257.1"/>
    </source>
</evidence>
<keyword evidence="1" id="KW-0378">Hydrolase</keyword>
<keyword evidence="3" id="KW-1185">Reference proteome</keyword>
<dbReference type="InterPro" id="IPR005754">
    <property type="entry name" value="Sortase"/>
</dbReference>
<sequence length="222" mass="24685">MKSSKHKNRQGKFLILLGISLLLIGAAIPVKVHLKNEKQKKIALAMEEAMLKEASKKKAAAKKPAAAEKDAGAAKSLQEDAITYENALGVIRIDKIDVVLPIFDNTSKKNLLLGVGVVKTTDPPSTEKNTITVLAGHRGSGKGLDFFLHINKLEPGDEIKITTRKQVLYYKVMGDEVVEPDDWSRFIREEDKTKLYLMSCHPYPKNNKRLLVKSELVGIRDL</sequence>
<proteinExistence type="predicted"/>
<dbReference type="Gene3D" id="2.40.260.10">
    <property type="entry name" value="Sortase"/>
    <property type="match status" value="1"/>
</dbReference>
<organism evidence="2 3">
    <name type="scientific">Aedoeadaptatus acetigenes</name>
    <dbReference type="NCBI Taxonomy" id="2981723"/>
    <lineage>
        <taxon>Bacteria</taxon>
        <taxon>Bacillati</taxon>
        <taxon>Bacillota</taxon>
        <taxon>Tissierellia</taxon>
        <taxon>Tissierellales</taxon>
        <taxon>Peptoniphilaceae</taxon>
        <taxon>Aedoeadaptatus</taxon>
    </lineage>
</organism>
<dbReference type="InterPro" id="IPR023365">
    <property type="entry name" value="Sortase_dom-sf"/>
</dbReference>
<dbReference type="Pfam" id="PF04203">
    <property type="entry name" value="Sortase"/>
    <property type="match status" value="1"/>
</dbReference>
<dbReference type="NCBIfam" id="TIGR01076">
    <property type="entry name" value="sortase_fam"/>
    <property type="match status" value="1"/>
</dbReference>
<dbReference type="SUPFAM" id="SSF63817">
    <property type="entry name" value="Sortase"/>
    <property type="match status" value="1"/>
</dbReference>
<evidence type="ECO:0000313" key="3">
    <source>
        <dbReference type="Proteomes" id="UP001481872"/>
    </source>
</evidence>
<protein>
    <submittedName>
        <fullName evidence="2">Class C sortase</fullName>
    </submittedName>
</protein>
<reference evidence="2 3" key="1">
    <citation type="submission" date="2024-04" db="EMBL/GenBank/DDBJ databases">
        <title>Human intestinal bacterial collection.</title>
        <authorList>
            <person name="Pauvert C."/>
            <person name="Hitch T.C.A."/>
            <person name="Clavel T."/>
        </authorList>
    </citation>
    <scope>NUCLEOTIDE SEQUENCE [LARGE SCALE GENOMIC DNA]</scope>
    <source>
        <strain evidence="2 3">CLA-SR-H026</strain>
    </source>
</reference>
<dbReference type="Proteomes" id="UP001481872">
    <property type="component" value="Unassembled WGS sequence"/>
</dbReference>
<gene>
    <name evidence="2" type="ORF">AAA081_08125</name>
</gene>
<dbReference type="EMBL" id="JBBNPS010000031">
    <property type="protein sequence ID" value="MEQ3354257.1"/>
    <property type="molecule type" value="Genomic_DNA"/>
</dbReference>
<dbReference type="InterPro" id="IPR042002">
    <property type="entry name" value="Sortase_C"/>
</dbReference>
<dbReference type="CDD" id="cd05827">
    <property type="entry name" value="Sortase_C"/>
    <property type="match status" value="1"/>
</dbReference>